<evidence type="ECO:0000313" key="2">
    <source>
        <dbReference type="Proteomes" id="UP000076852"/>
    </source>
</evidence>
<evidence type="ECO:0000313" key="1">
    <source>
        <dbReference type="EMBL" id="ANB74373.1"/>
    </source>
</evidence>
<sequence length="67" mass="7734">MVYPGGMTKRKPCPNDMSDEERSFVVPYLMSMNKEAVYQQTQRWLEAGCFEAMLSDVRSILRVAQGR</sequence>
<protein>
    <submittedName>
        <fullName evidence="1">Uncharacterized protein</fullName>
    </submittedName>
</protein>
<reference evidence="1 2" key="1">
    <citation type="journal article" date="2016" name="Gene">
        <title>PacBio SMRT assembly of a complex multi-replicon genome reveals chlorocatechol degradative operon in a region of genome plasticity.</title>
        <authorList>
            <person name="Ricker N."/>
            <person name="Shen S.Y."/>
            <person name="Goordial J."/>
            <person name="Jin S."/>
            <person name="Fulthorpe R.R."/>
        </authorList>
    </citation>
    <scope>NUCLEOTIDE SEQUENCE [LARGE SCALE GENOMIC DNA]</scope>
    <source>
        <strain evidence="1 2">OLGA172</strain>
    </source>
</reference>
<accession>A0A167W633</accession>
<dbReference type="STRING" id="1804984.AYM40_19840"/>
<gene>
    <name evidence="1" type="ORF">AYM40_19840</name>
</gene>
<name>A0A167W633_9BURK</name>
<organism evidence="1 2">
    <name type="scientific">Paraburkholderia phytofirmans OLGA172</name>
    <dbReference type="NCBI Taxonomy" id="1417228"/>
    <lineage>
        <taxon>Bacteria</taxon>
        <taxon>Pseudomonadati</taxon>
        <taxon>Pseudomonadota</taxon>
        <taxon>Betaproteobacteria</taxon>
        <taxon>Burkholderiales</taxon>
        <taxon>Burkholderiaceae</taxon>
        <taxon>Paraburkholderia</taxon>
    </lineage>
</organism>
<keyword evidence="2" id="KW-1185">Reference proteome</keyword>
<dbReference type="Proteomes" id="UP000076852">
    <property type="component" value="Chromosome 1"/>
</dbReference>
<dbReference type="AlphaFoldDB" id="A0A167W633"/>
<dbReference type="EMBL" id="CP014578">
    <property type="protein sequence ID" value="ANB74373.1"/>
    <property type="molecule type" value="Genomic_DNA"/>
</dbReference>
<dbReference type="KEGG" id="buz:AYM40_19840"/>
<proteinExistence type="predicted"/>